<dbReference type="STRING" id="411467.BACCAP_04203"/>
<organism evidence="1 2">
    <name type="scientific">Pseudoflavonifractor capillosus ATCC 29799</name>
    <dbReference type="NCBI Taxonomy" id="411467"/>
    <lineage>
        <taxon>Bacteria</taxon>
        <taxon>Bacillati</taxon>
        <taxon>Bacillota</taxon>
        <taxon>Clostridia</taxon>
        <taxon>Eubacteriales</taxon>
        <taxon>Oscillospiraceae</taxon>
        <taxon>Pseudoflavonifractor</taxon>
    </lineage>
</organism>
<gene>
    <name evidence="1" type="ORF">BACCAP_04203</name>
</gene>
<dbReference type="EMBL" id="AAXG02000045">
    <property type="protein sequence ID" value="EDM98057.1"/>
    <property type="molecule type" value="Genomic_DNA"/>
</dbReference>
<dbReference type="Proteomes" id="UP000003639">
    <property type="component" value="Unassembled WGS sequence"/>
</dbReference>
<name>A6P137_9FIRM</name>
<keyword evidence="2" id="KW-1185">Reference proteome</keyword>
<sequence>MAHCTALFSAFSAPRRRGLALASSPGLVGICQNNTSVRYGALYNPLLFPVSTRQWLHPTSIKGIINTNRPLVHPNDLQFRPRVNRR</sequence>
<reference evidence="1 2" key="2">
    <citation type="submission" date="2007-06" db="EMBL/GenBank/DDBJ databases">
        <title>Draft genome sequence of Pseudoflavonifractor capillosus ATCC 29799.</title>
        <authorList>
            <person name="Sudarsanam P."/>
            <person name="Ley R."/>
            <person name="Guruge J."/>
            <person name="Turnbaugh P.J."/>
            <person name="Mahowald M."/>
            <person name="Liep D."/>
            <person name="Gordon J."/>
        </authorList>
    </citation>
    <scope>NUCLEOTIDE SEQUENCE [LARGE SCALE GENOMIC DNA]</scope>
    <source>
        <strain evidence="1 2">ATCC 29799</strain>
    </source>
</reference>
<evidence type="ECO:0000313" key="1">
    <source>
        <dbReference type="EMBL" id="EDM98057.1"/>
    </source>
</evidence>
<dbReference type="AlphaFoldDB" id="A6P137"/>
<evidence type="ECO:0000313" key="2">
    <source>
        <dbReference type="Proteomes" id="UP000003639"/>
    </source>
</evidence>
<comment type="caution">
    <text evidence="1">The sequence shown here is derived from an EMBL/GenBank/DDBJ whole genome shotgun (WGS) entry which is preliminary data.</text>
</comment>
<protein>
    <submittedName>
        <fullName evidence="1">Uncharacterized protein</fullName>
    </submittedName>
</protein>
<reference evidence="1 2" key="1">
    <citation type="submission" date="2007-04" db="EMBL/GenBank/DDBJ databases">
        <authorList>
            <person name="Fulton L."/>
            <person name="Clifton S."/>
            <person name="Fulton B."/>
            <person name="Xu J."/>
            <person name="Minx P."/>
            <person name="Pepin K.H."/>
            <person name="Johnson M."/>
            <person name="Thiruvilangam P."/>
            <person name="Bhonagiri V."/>
            <person name="Nash W.E."/>
            <person name="Mardis E.R."/>
            <person name="Wilson R.K."/>
        </authorList>
    </citation>
    <scope>NUCLEOTIDE SEQUENCE [LARGE SCALE GENOMIC DNA]</scope>
    <source>
        <strain evidence="1 2">ATCC 29799</strain>
    </source>
</reference>
<proteinExistence type="predicted"/>
<accession>A6P137</accession>